<dbReference type="EMBL" id="EU839994">
    <property type="protein sequence ID" value="ACI28717.1"/>
    <property type="molecule type" value="Genomic_DNA"/>
</dbReference>
<sequence>MYDNYVTNNNNSSGASANAGVVDAGQQFQYNDKLLEVVIIENGDDDRDGYVELTAVAQLVAPIVNIRGFNPAVMWANVHNSQRLTRNNKNYVHAFALGRYLSSYKLSSSSSRPELIVLKQLICDLLMGAQSQVVDPLVDIKAQLCNLQECLTSSSVSSASVATGIMYPLSSSSSSSVAPYESSSSSSHYNEMLRDVLRSEHASLCANISGALETIKSMQADLTNKIAFSNDTMLDGFKSIKDMMSRNKK</sequence>
<dbReference type="InterPro" id="IPR007765">
    <property type="entry name" value="Baculo_p24"/>
</dbReference>
<dbReference type="RefSeq" id="YP_002268045.1">
    <property type="nucleotide sequence ID" value="NC_011345.1"/>
</dbReference>
<organism evidence="1 2">
    <name type="scientific">Agrotis ipsilon multiple nucleopolyhedrovirus</name>
    <dbReference type="NCBI Taxonomy" id="208013"/>
    <lineage>
        <taxon>Viruses</taxon>
        <taxon>Viruses incertae sedis</taxon>
        <taxon>Naldaviricetes</taxon>
        <taxon>Lefavirales</taxon>
        <taxon>Baculoviridae</taxon>
        <taxon>Alphabaculovirus</taxon>
        <taxon>Alphabaculovirus agipsilonis</taxon>
    </lineage>
</organism>
<dbReference type="KEGG" id="vg:6965784"/>
<proteinExistence type="predicted"/>
<evidence type="ECO:0000313" key="1">
    <source>
        <dbReference type="EMBL" id="ACI28717.1"/>
    </source>
</evidence>
<name>B6D5S9_9ABAC</name>
<accession>B6D5S9</accession>
<reference evidence="1 2" key="1">
    <citation type="submission" date="2008-06" db="EMBL/GenBank/DDBJ databases">
        <title>Complete nucleotide sequence analysis of the Agrotis ipsilon multiple nucleopolyhedrovirus.</title>
        <authorList>
            <person name="Harrison R.L."/>
        </authorList>
    </citation>
    <scope>NUCLEOTIDE SEQUENCE [LARGE SCALE GENOMIC DNA]</scope>
    <source>
        <strain evidence="1 2">Illinois</strain>
    </source>
</reference>
<dbReference type="Pfam" id="PF05073">
    <property type="entry name" value="Baculo_p24"/>
    <property type="match status" value="1"/>
</dbReference>
<dbReference type="GO" id="GO:0019028">
    <property type="term" value="C:viral capsid"/>
    <property type="evidence" value="ECO:0007669"/>
    <property type="project" value="InterPro"/>
</dbReference>
<protein>
    <submittedName>
        <fullName evidence="1">p24</fullName>
    </submittedName>
</protein>
<dbReference type="Proteomes" id="UP000204251">
    <property type="component" value="Segment"/>
</dbReference>
<dbReference type="OrthoDB" id="18599at10239"/>
<dbReference type="GeneID" id="6965784"/>
<keyword evidence="2" id="KW-1185">Reference proteome</keyword>
<evidence type="ECO:0000313" key="2">
    <source>
        <dbReference type="Proteomes" id="UP000204251"/>
    </source>
</evidence>